<dbReference type="RefSeq" id="WP_249972354.1">
    <property type="nucleotide sequence ID" value="NZ_JAMFLZ010000002.1"/>
</dbReference>
<dbReference type="PROSITE" id="PS51257">
    <property type="entry name" value="PROKAR_LIPOPROTEIN"/>
    <property type="match status" value="1"/>
</dbReference>
<dbReference type="PANTHER" id="PTHR36156">
    <property type="entry name" value="SLR2101 PROTEIN"/>
    <property type="match status" value="1"/>
</dbReference>
<evidence type="ECO:0000313" key="3">
    <source>
        <dbReference type="EMBL" id="MCL6294464.1"/>
    </source>
</evidence>
<feature type="domain" description="Cupin type-2" evidence="2">
    <location>
        <begin position="58"/>
        <end position="126"/>
    </location>
</feature>
<sequence>MKIKLACIALTMILLSSCAVKKNQKIEVVKLVETTKSWNGDKLPSYPEGEPKITVLKITIPPKTILHKHYHPVINSGILLKGKLKVVDIEGNVLHLKVGDVIVELVNKIHYGINEGNKPVEIVVFYAGTKDLPITVIEKS</sequence>
<dbReference type="EMBL" id="JAMFLZ010000002">
    <property type="protein sequence ID" value="MCL6294464.1"/>
    <property type="molecule type" value="Genomic_DNA"/>
</dbReference>
<evidence type="ECO:0000256" key="1">
    <source>
        <dbReference type="SAM" id="SignalP"/>
    </source>
</evidence>
<reference evidence="3" key="1">
    <citation type="submission" date="2022-05" db="EMBL/GenBank/DDBJ databases">
        <authorList>
            <person name="Park J.-S."/>
        </authorList>
    </citation>
    <scope>NUCLEOTIDE SEQUENCE</scope>
    <source>
        <strain evidence="3">2012CJ34-3</strain>
    </source>
</reference>
<dbReference type="InterPro" id="IPR014710">
    <property type="entry name" value="RmlC-like_jellyroll"/>
</dbReference>
<feature type="chain" id="PRO_5046624181" evidence="1">
    <location>
        <begin position="22"/>
        <end position="140"/>
    </location>
</feature>
<gene>
    <name evidence="3" type="ORF">M3P09_05625</name>
</gene>
<dbReference type="CDD" id="cd02236">
    <property type="entry name" value="cupin_CV2614-like"/>
    <property type="match status" value="1"/>
</dbReference>
<evidence type="ECO:0000259" key="2">
    <source>
        <dbReference type="Pfam" id="PF07883"/>
    </source>
</evidence>
<dbReference type="PANTHER" id="PTHR36156:SF2">
    <property type="entry name" value="CUPIN TYPE-2 DOMAIN-CONTAINING PROTEIN"/>
    <property type="match status" value="1"/>
</dbReference>
<keyword evidence="1" id="KW-0732">Signal</keyword>
<dbReference type="SUPFAM" id="SSF51182">
    <property type="entry name" value="RmlC-like cupins"/>
    <property type="match status" value="1"/>
</dbReference>
<evidence type="ECO:0000313" key="4">
    <source>
        <dbReference type="Proteomes" id="UP001165381"/>
    </source>
</evidence>
<dbReference type="Proteomes" id="UP001165381">
    <property type="component" value="Unassembled WGS sequence"/>
</dbReference>
<organism evidence="3 4">
    <name type="scientific">Jejuia spongiicola</name>
    <dbReference type="NCBI Taxonomy" id="2942207"/>
    <lineage>
        <taxon>Bacteria</taxon>
        <taxon>Pseudomonadati</taxon>
        <taxon>Bacteroidota</taxon>
        <taxon>Flavobacteriia</taxon>
        <taxon>Flavobacteriales</taxon>
        <taxon>Flavobacteriaceae</taxon>
        <taxon>Jejuia</taxon>
    </lineage>
</organism>
<dbReference type="Pfam" id="PF07883">
    <property type="entry name" value="Cupin_2"/>
    <property type="match status" value="1"/>
</dbReference>
<dbReference type="InterPro" id="IPR047142">
    <property type="entry name" value="OryJ/VirC-like"/>
</dbReference>
<dbReference type="InterPro" id="IPR013096">
    <property type="entry name" value="Cupin_2"/>
</dbReference>
<accession>A0ABT0QBV2</accession>
<keyword evidence="4" id="KW-1185">Reference proteome</keyword>
<comment type="caution">
    <text evidence="3">The sequence shown here is derived from an EMBL/GenBank/DDBJ whole genome shotgun (WGS) entry which is preliminary data.</text>
</comment>
<feature type="signal peptide" evidence="1">
    <location>
        <begin position="1"/>
        <end position="21"/>
    </location>
</feature>
<dbReference type="Gene3D" id="2.60.120.10">
    <property type="entry name" value="Jelly Rolls"/>
    <property type="match status" value="1"/>
</dbReference>
<dbReference type="InterPro" id="IPR011051">
    <property type="entry name" value="RmlC_Cupin_sf"/>
</dbReference>
<proteinExistence type="predicted"/>
<protein>
    <submittedName>
        <fullName evidence="3">Cupin domain-containing protein</fullName>
    </submittedName>
</protein>
<name>A0ABT0QBV2_9FLAO</name>